<accession>A0L3R5</accession>
<keyword evidence="10" id="KW-0282">Flagellum</keyword>
<dbReference type="NCBIfam" id="TIGR02492">
    <property type="entry name" value="flgK_ends"/>
    <property type="match status" value="1"/>
</dbReference>
<reference evidence="10 11" key="2">
    <citation type="journal article" date="2012" name="Int. J. Syst. Evol. Microbiol.">
        <title>Magnetococcus marinus gen. nov., sp. nov., a marine, magnetotactic bacterium that represents a novel lineage (Magnetococcaceae fam. nov.; Magnetococcales ord. nov.) at the base of the Alphaproteobacteria.</title>
        <authorList>
            <person name="Bazylinski D.A."/>
            <person name="Williams T.J."/>
            <person name="Lefevre C.T."/>
            <person name="Berg R.J."/>
            <person name="Zhang C.L."/>
            <person name="Bowser S.S."/>
            <person name="Dean A.J."/>
            <person name="Beveridge T.J."/>
        </authorList>
    </citation>
    <scope>NUCLEOTIDE SEQUENCE [LARGE SCALE GENOMIC DNA]</scope>
    <source>
        <strain evidence="11">ATCC BAA-1437 / JCM 17883 / MC-1</strain>
    </source>
</reference>
<dbReference type="InterPro" id="IPR010930">
    <property type="entry name" value="Flg_bb/hook_C_dom"/>
</dbReference>
<evidence type="ECO:0000259" key="9">
    <source>
        <dbReference type="Pfam" id="PF22638"/>
    </source>
</evidence>
<gene>
    <name evidence="7" type="primary">flgK</name>
    <name evidence="10" type="ordered locus">Mmc1_0079</name>
</gene>
<comment type="subcellular location">
    <subcellularLocation>
        <location evidence="1 7">Bacterial flagellum</location>
    </subcellularLocation>
    <subcellularLocation>
        <location evidence="2 7">Secreted</location>
    </subcellularLocation>
</comment>
<keyword evidence="11" id="KW-1185">Reference proteome</keyword>
<evidence type="ECO:0000256" key="5">
    <source>
        <dbReference type="ARBA" id="ARBA00022525"/>
    </source>
</evidence>
<dbReference type="eggNOG" id="COG4786">
    <property type="taxonomic scope" value="Bacteria"/>
</dbReference>
<keyword evidence="10" id="KW-0969">Cilium</keyword>
<keyword evidence="5 7" id="KW-0964">Secreted</keyword>
<organism evidence="10 11">
    <name type="scientific">Magnetococcus marinus (strain ATCC BAA-1437 / JCM 17883 / MC-1)</name>
    <dbReference type="NCBI Taxonomy" id="156889"/>
    <lineage>
        <taxon>Bacteria</taxon>
        <taxon>Pseudomonadati</taxon>
        <taxon>Pseudomonadota</taxon>
        <taxon>Magnetococcia</taxon>
        <taxon>Magnetococcales</taxon>
        <taxon>Magnetococcaceae</taxon>
        <taxon>Magnetococcus</taxon>
    </lineage>
</organism>
<dbReference type="eggNOG" id="COG1256">
    <property type="taxonomic scope" value="Bacteria"/>
</dbReference>
<feature type="domain" description="Flagellar basal-body/hook protein C-terminal" evidence="8">
    <location>
        <begin position="546"/>
        <end position="585"/>
    </location>
</feature>
<name>A0L3R5_MAGMM</name>
<sequence length="588" mass="62134">MQGKMAVTISSLLNISKTGLLSNQYALSSVSQNIANVNTAGYSRQTAALTSNQGALRGNTDGIGGGVAVSDLKRSVDALVDNRIQLGLGEKGRLETRNQYLNMIENVFNDQDGDGLSTRLDEFFSMVDKLADNPTSPASRAELVASAQNVTNFANKMYDDLAGLALPVDQEIDVLVNTINTKLKSLAEVDSAIQLREKTNNPALDLKDQRDEMIRELSGMIDVQVLSNQDGSTTLMTAGGELLMDHGFTATFGRGALDTTTGFAGITVNGKSGDYTDKLSSGSLKALLEVRDQVVGGSSGYLTKLESIVDELRFQVNSITSTSSSMYLNQSQTGVFDLGTQTATAVNAQDYTTVNAPPPDLGRVVDGTVTFAYGSDANNLSFDSVNITSSMTIDEVVAALNASNAVSASVNANNQLSIAAKSTYYAVSADSSNIMAAMGIGALFGGTGASNMAVNSEMVADQTTVPVGRIRTDANGLPQFDNADNDGVLALGDLRNTKFTLFGESLTLSAHYASTISQLGAEQASNEEQLGAATSTYNFMQQVRASISGVSLEEELTDLMRFQRAFQASSKMVVTADELLQSVIGMVR</sequence>
<dbReference type="PRINTS" id="PR01005">
    <property type="entry name" value="FLGHOOKAP1"/>
</dbReference>
<keyword evidence="6 7" id="KW-0975">Bacterial flagellum</keyword>
<evidence type="ECO:0000313" key="11">
    <source>
        <dbReference type="Proteomes" id="UP000002586"/>
    </source>
</evidence>
<evidence type="ECO:0000256" key="2">
    <source>
        <dbReference type="ARBA" id="ARBA00004613"/>
    </source>
</evidence>
<feature type="domain" description="Flagellar hook-associated protein FlgK helical" evidence="9">
    <location>
        <begin position="101"/>
        <end position="321"/>
    </location>
</feature>
<evidence type="ECO:0000256" key="6">
    <source>
        <dbReference type="ARBA" id="ARBA00023143"/>
    </source>
</evidence>
<evidence type="ECO:0000259" key="8">
    <source>
        <dbReference type="Pfam" id="PF06429"/>
    </source>
</evidence>
<comment type="similarity">
    <text evidence="3 7">Belongs to the flagella basal body rod proteins family.</text>
</comment>
<dbReference type="HOGENOM" id="CLU_012762_1_3_5"/>
<dbReference type="AlphaFoldDB" id="A0L3R5"/>
<dbReference type="KEGG" id="mgm:Mmc1_0079"/>
<reference evidence="11" key="1">
    <citation type="journal article" date="2009" name="Appl. Environ. Microbiol.">
        <title>Complete genome sequence of the chemolithoautotrophic marine magnetotactic coccus strain MC-1.</title>
        <authorList>
            <person name="Schubbe S."/>
            <person name="Williams T.J."/>
            <person name="Xie G."/>
            <person name="Kiss H.E."/>
            <person name="Brettin T.S."/>
            <person name="Martinez D."/>
            <person name="Ross C.A."/>
            <person name="Schuler D."/>
            <person name="Cox B.L."/>
            <person name="Nealson K.H."/>
            <person name="Bazylinski D.A."/>
        </authorList>
    </citation>
    <scope>NUCLEOTIDE SEQUENCE [LARGE SCALE GENOMIC DNA]</scope>
    <source>
        <strain evidence="11">ATCC BAA-1437 / JCM 17883 / MC-1</strain>
    </source>
</reference>
<dbReference type="Proteomes" id="UP000002586">
    <property type="component" value="Chromosome"/>
</dbReference>
<evidence type="ECO:0000256" key="3">
    <source>
        <dbReference type="ARBA" id="ARBA00009677"/>
    </source>
</evidence>
<keyword evidence="10" id="KW-0966">Cell projection</keyword>
<dbReference type="STRING" id="156889.Mmc1_0079"/>
<dbReference type="PANTHER" id="PTHR30033:SF1">
    <property type="entry name" value="FLAGELLAR HOOK-ASSOCIATED PROTEIN 1"/>
    <property type="match status" value="1"/>
</dbReference>
<evidence type="ECO:0000256" key="1">
    <source>
        <dbReference type="ARBA" id="ARBA00004365"/>
    </source>
</evidence>
<evidence type="ECO:0000256" key="7">
    <source>
        <dbReference type="RuleBase" id="RU362065"/>
    </source>
</evidence>
<dbReference type="GO" id="GO:0005198">
    <property type="term" value="F:structural molecule activity"/>
    <property type="evidence" value="ECO:0007669"/>
    <property type="project" value="UniProtKB-UniRule"/>
</dbReference>
<dbReference type="PANTHER" id="PTHR30033">
    <property type="entry name" value="FLAGELLAR HOOK-ASSOCIATED PROTEIN 1"/>
    <property type="match status" value="1"/>
</dbReference>
<dbReference type="GO" id="GO:0009424">
    <property type="term" value="C:bacterial-type flagellum hook"/>
    <property type="evidence" value="ECO:0007669"/>
    <property type="project" value="UniProtKB-UniRule"/>
</dbReference>
<protein>
    <recommendedName>
        <fullName evidence="4 7">Flagellar hook-associated protein 1</fullName>
        <shortName evidence="7">HAP1</shortName>
    </recommendedName>
</protein>
<dbReference type="GO" id="GO:0005576">
    <property type="term" value="C:extracellular region"/>
    <property type="evidence" value="ECO:0007669"/>
    <property type="project" value="UniProtKB-SubCell"/>
</dbReference>
<dbReference type="Pfam" id="PF22638">
    <property type="entry name" value="FlgK_D1"/>
    <property type="match status" value="1"/>
</dbReference>
<dbReference type="InterPro" id="IPR053927">
    <property type="entry name" value="FlgK_helical"/>
</dbReference>
<dbReference type="EMBL" id="CP000471">
    <property type="protein sequence ID" value="ABK42608.1"/>
    <property type="molecule type" value="Genomic_DNA"/>
</dbReference>
<dbReference type="SUPFAM" id="SSF64518">
    <property type="entry name" value="Phase 1 flagellin"/>
    <property type="match status" value="1"/>
</dbReference>
<evidence type="ECO:0000256" key="4">
    <source>
        <dbReference type="ARBA" id="ARBA00016244"/>
    </source>
</evidence>
<dbReference type="GO" id="GO:0044780">
    <property type="term" value="P:bacterial-type flagellum assembly"/>
    <property type="evidence" value="ECO:0007669"/>
    <property type="project" value="InterPro"/>
</dbReference>
<dbReference type="InterPro" id="IPR002371">
    <property type="entry name" value="FlgK"/>
</dbReference>
<evidence type="ECO:0000313" key="10">
    <source>
        <dbReference type="EMBL" id="ABK42608.1"/>
    </source>
</evidence>
<proteinExistence type="inferred from homology"/>
<dbReference type="Pfam" id="PF06429">
    <property type="entry name" value="Flg_bbr_C"/>
    <property type="match status" value="1"/>
</dbReference>